<evidence type="ECO:0000256" key="14">
    <source>
        <dbReference type="ARBA" id="ARBA00041698"/>
    </source>
</evidence>
<dbReference type="GO" id="GO:0019934">
    <property type="term" value="P:cGMP-mediated signaling"/>
    <property type="evidence" value="ECO:0007669"/>
    <property type="project" value="TreeGrafter"/>
</dbReference>
<feature type="coiled-coil region" evidence="17">
    <location>
        <begin position="462"/>
        <end position="489"/>
    </location>
</feature>
<organism evidence="20 21">
    <name type="scientific">Mytilus galloprovincialis</name>
    <name type="common">Mediterranean mussel</name>
    <dbReference type="NCBI Taxonomy" id="29158"/>
    <lineage>
        <taxon>Eukaryota</taxon>
        <taxon>Metazoa</taxon>
        <taxon>Spiralia</taxon>
        <taxon>Lophotrochozoa</taxon>
        <taxon>Mollusca</taxon>
        <taxon>Bivalvia</taxon>
        <taxon>Autobranchia</taxon>
        <taxon>Pteriomorphia</taxon>
        <taxon>Mytilida</taxon>
        <taxon>Mytiloidea</taxon>
        <taxon>Mytilidae</taxon>
        <taxon>Mytilinae</taxon>
        <taxon>Mytilus</taxon>
    </lineage>
</organism>
<keyword evidence="8" id="KW-0408">Iron</keyword>
<feature type="region of interest" description="Disordered" evidence="18">
    <location>
        <begin position="50"/>
        <end position="74"/>
    </location>
</feature>
<dbReference type="FunFam" id="3.30.70.1230:FF:000005">
    <property type="entry name" value="Guanylate cyclase soluble subunit beta-1"/>
    <property type="match status" value="1"/>
</dbReference>
<dbReference type="FunFam" id="3.90.1520.10:FF:000001">
    <property type="entry name" value="Guanylate cyclase soluble subunit beta-1"/>
    <property type="match status" value="1"/>
</dbReference>
<comment type="cofactor">
    <cofactor evidence="1">
        <name>heme</name>
        <dbReference type="ChEBI" id="CHEBI:30413"/>
    </cofactor>
</comment>
<sequence>MARRKLSIAERWQVVGMANTGLSCRRIAVHFGVNHTVIIRLVQRYRQTGSVEDRPRAGRPRKTTPREDRNLSRQARLKPFSSADQLRRLWPIGGRYGFVNYALELLVLRKFGEEAWEAIKKEAELEMEGHFLVRMVYEDSLSYDLVGAASKVLNVPAGQILELFGKMFFDFCQESGYDTILQVLGGTTKDFLQNLDALHDHLATIYPGMRAPSFRCTTRESDGATVLHYYSERDGLEPIVIGIVKEVALKLHNGEVNVDIIQTKGEECDHVQFAITDKSTDARSSVSEIEGYEQNLSMDPKISPATFCRAFPFHVLFDENMIIQQAGTSLMRVIPKLRIGHSKIDMIFDMVRPHMDFYFNHLLSHINTVYVLKTKSAVGCDSNGLYIDNDIEEQNDHSHLRLKGQMIHVTESNCMLFLCSPSVANLDELSRRNLYLSDIPLHDATRDLVLLSEKFEAEYKLARKLEILNDQLQQTHRELEDEKAKTDKLMYSILPASVANELRHQRRVPANKFESVTILFSGIVGFSEFCQNHSDAHGAMKIVKYLNDVYTKFDDLLKNNPNVYKVETVGDKYMAVSGLPEACKDHARSIARLALDMMAISKHIIDPTGDRVMITIGIHSGEVMTGVIGKRMPRYCLFGNTVNITSRTETTGVKGRINVSESAYKFLQTEECFDPEFDLQYRGSIQMKGKPEPMRCYFLSRKPIFRPGNLVKRSTIK</sequence>
<dbReference type="GO" id="GO:0008074">
    <property type="term" value="C:guanylate cyclase complex, soluble"/>
    <property type="evidence" value="ECO:0007669"/>
    <property type="project" value="TreeGrafter"/>
</dbReference>
<feature type="domain" description="Guanylate cyclase" evidence="19">
    <location>
        <begin position="517"/>
        <end position="649"/>
    </location>
</feature>
<proteinExistence type="inferred from homology"/>
<comment type="similarity">
    <text evidence="16">Belongs to the adenylyl cyclase class-4/guanylyl cyclase family.</text>
</comment>
<evidence type="ECO:0000256" key="18">
    <source>
        <dbReference type="SAM" id="MobiDB-lite"/>
    </source>
</evidence>
<keyword evidence="21" id="KW-1185">Reference proteome</keyword>
<dbReference type="InterPro" id="IPR011644">
    <property type="entry name" value="Heme_NO-bd"/>
</dbReference>
<keyword evidence="7" id="KW-0547">Nucleotide-binding</keyword>
<dbReference type="EMBL" id="UYJE01008837">
    <property type="protein sequence ID" value="VDI67669.1"/>
    <property type="molecule type" value="Genomic_DNA"/>
</dbReference>
<evidence type="ECO:0000313" key="20">
    <source>
        <dbReference type="EMBL" id="VDI67669.1"/>
    </source>
</evidence>
<dbReference type="GO" id="GO:0020037">
    <property type="term" value="F:heme binding"/>
    <property type="evidence" value="ECO:0007669"/>
    <property type="project" value="InterPro"/>
</dbReference>
<dbReference type="GO" id="GO:0046872">
    <property type="term" value="F:metal ion binding"/>
    <property type="evidence" value="ECO:0007669"/>
    <property type="project" value="UniProtKB-KW"/>
</dbReference>
<dbReference type="SUPFAM" id="SSF111126">
    <property type="entry name" value="Ligand-binding domain in the NO signalling and Golgi transport"/>
    <property type="match status" value="1"/>
</dbReference>
<dbReference type="InterPro" id="IPR042463">
    <property type="entry name" value="HNOB_dom_associated_sf"/>
</dbReference>
<name>A0A8B6GRC0_MYTGA</name>
<dbReference type="Gene3D" id="3.30.450.260">
    <property type="entry name" value="Haem NO binding associated domain"/>
    <property type="match status" value="1"/>
</dbReference>
<evidence type="ECO:0000256" key="9">
    <source>
        <dbReference type="ARBA" id="ARBA00023134"/>
    </source>
</evidence>
<dbReference type="PROSITE" id="PS00452">
    <property type="entry name" value="GUANYLATE_CYCLASE_1"/>
    <property type="match status" value="1"/>
</dbReference>
<keyword evidence="17" id="KW-0175">Coiled coil</keyword>
<dbReference type="InterPro" id="IPR038158">
    <property type="entry name" value="H-NOX_domain_sf"/>
</dbReference>
<dbReference type="Pfam" id="PF00211">
    <property type="entry name" value="Guanylate_cyc"/>
    <property type="match status" value="1"/>
</dbReference>
<accession>A0A8B6GRC0</accession>
<dbReference type="OrthoDB" id="6127067at2759"/>
<keyword evidence="9" id="KW-0342">GTP-binding</keyword>
<dbReference type="Gene3D" id="6.10.250.780">
    <property type="match status" value="1"/>
</dbReference>
<dbReference type="SMART" id="SM00044">
    <property type="entry name" value="CYCc"/>
    <property type="match status" value="1"/>
</dbReference>
<dbReference type="InterPro" id="IPR036388">
    <property type="entry name" value="WH-like_DNA-bd_sf"/>
</dbReference>
<dbReference type="Proteomes" id="UP000596742">
    <property type="component" value="Unassembled WGS sequence"/>
</dbReference>
<evidence type="ECO:0000256" key="1">
    <source>
        <dbReference type="ARBA" id="ARBA00001971"/>
    </source>
</evidence>
<evidence type="ECO:0000256" key="8">
    <source>
        <dbReference type="ARBA" id="ARBA00023004"/>
    </source>
</evidence>
<dbReference type="InterPro" id="IPR029787">
    <property type="entry name" value="Nucleotide_cyclase"/>
</dbReference>
<dbReference type="Gene3D" id="3.30.70.1230">
    <property type="entry name" value="Nucleotide cyclase"/>
    <property type="match status" value="1"/>
</dbReference>
<evidence type="ECO:0000256" key="2">
    <source>
        <dbReference type="ARBA" id="ARBA00004496"/>
    </source>
</evidence>
<dbReference type="Pfam" id="PF07701">
    <property type="entry name" value="HNOBA"/>
    <property type="match status" value="1"/>
</dbReference>
<dbReference type="PANTHER" id="PTHR45655:SF2">
    <property type="entry name" value="GUANYLATE CYCLASE SOLUBLE SUBUNIT BETA-1"/>
    <property type="match status" value="1"/>
</dbReference>
<dbReference type="GO" id="GO:0004383">
    <property type="term" value="F:guanylate cyclase activity"/>
    <property type="evidence" value="ECO:0007669"/>
    <property type="project" value="UniProtKB-EC"/>
</dbReference>
<keyword evidence="11" id="KW-0141">cGMP biosynthesis</keyword>
<evidence type="ECO:0000256" key="15">
    <source>
        <dbReference type="ARBA" id="ARBA00043208"/>
    </source>
</evidence>
<dbReference type="SUPFAM" id="SSF55073">
    <property type="entry name" value="Nucleotide cyclase"/>
    <property type="match status" value="1"/>
</dbReference>
<dbReference type="Gene3D" id="3.90.1520.10">
    <property type="entry name" value="H-NOX domain"/>
    <property type="match status" value="1"/>
</dbReference>
<evidence type="ECO:0000256" key="17">
    <source>
        <dbReference type="SAM" id="Coils"/>
    </source>
</evidence>
<dbReference type="PROSITE" id="PS51257">
    <property type="entry name" value="PROKAR_LIPOPROTEIN"/>
    <property type="match status" value="1"/>
</dbReference>
<evidence type="ECO:0000256" key="10">
    <source>
        <dbReference type="ARBA" id="ARBA00023239"/>
    </source>
</evidence>
<dbReference type="FunFam" id="3.30.450.260:FF:000002">
    <property type="entry name" value="guanylate cyclase soluble subunit alpha-2"/>
    <property type="match status" value="1"/>
</dbReference>
<dbReference type="SUPFAM" id="SSF46689">
    <property type="entry name" value="Homeodomain-like"/>
    <property type="match status" value="1"/>
</dbReference>
<evidence type="ECO:0000256" key="4">
    <source>
        <dbReference type="ARBA" id="ARBA00022490"/>
    </source>
</evidence>
<evidence type="ECO:0000256" key="11">
    <source>
        <dbReference type="ARBA" id="ARBA00023293"/>
    </source>
</evidence>
<dbReference type="InterPro" id="IPR001054">
    <property type="entry name" value="A/G_cyclase"/>
</dbReference>
<evidence type="ECO:0000256" key="3">
    <source>
        <dbReference type="ARBA" id="ARBA00012202"/>
    </source>
</evidence>
<dbReference type="AlphaFoldDB" id="A0A8B6GRC0"/>
<evidence type="ECO:0000259" key="19">
    <source>
        <dbReference type="PROSITE" id="PS50125"/>
    </source>
</evidence>
<dbReference type="Gene3D" id="1.10.10.10">
    <property type="entry name" value="Winged helix-like DNA-binding domain superfamily/Winged helix DNA-binding domain"/>
    <property type="match status" value="1"/>
</dbReference>
<keyword evidence="5" id="KW-0349">Heme</keyword>
<gene>
    <name evidence="20" type="ORF">MGAL_10B018086</name>
</gene>
<reference evidence="20" key="1">
    <citation type="submission" date="2018-11" db="EMBL/GenBank/DDBJ databases">
        <authorList>
            <person name="Alioto T."/>
            <person name="Alioto T."/>
        </authorList>
    </citation>
    <scope>NUCLEOTIDE SEQUENCE</scope>
</reference>
<dbReference type="InterPro" id="IPR024096">
    <property type="entry name" value="NO_sig/Golgi_transp_ligand-bd"/>
</dbReference>
<dbReference type="EC" id="4.6.1.2" evidence="3"/>
<dbReference type="InterPro" id="IPR018297">
    <property type="entry name" value="A/G_cyclase_CS"/>
</dbReference>
<keyword evidence="6" id="KW-0479">Metal-binding</keyword>
<evidence type="ECO:0000256" key="6">
    <source>
        <dbReference type="ARBA" id="ARBA00022723"/>
    </source>
</evidence>
<evidence type="ECO:0000256" key="12">
    <source>
        <dbReference type="ARBA" id="ARBA00037442"/>
    </source>
</evidence>
<evidence type="ECO:0000256" key="7">
    <source>
        <dbReference type="ARBA" id="ARBA00022741"/>
    </source>
</evidence>
<evidence type="ECO:0000256" key="16">
    <source>
        <dbReference type="RuleBase" id="RU000405"/>
    </source>
</evidence>
<dbReference type="InterPro" id="IPR009057">
    <property type="entry name" value="Homeodomain-like_sf"/>
</dbReference>
<dbReference type="PANTHER" id="PTHR45655">
    <property type="entry name" value="GUANYLATE CYCLASE SOLUBLE SUBUNIT BETA-2"/>
    <property type="match status" value="1"/>
</dbReference>
<dbReference type="PROSITE" id="PS50125">
    <property type="entry name" value="GUANYLATE_CYCLASE_2"/>
    <property type="match status" value="1"/>
</dbReference>
<evidence type="ECO:0000313" key="21">
    <source>
        <dbReference type="Proteomes" id="UP000596742"/>
    </source>
</evidence>
<evidence type="ECO:0000256" key="13">
    <source>
        <dbReference type="ARBA" id="ARBA00039698"/>
    </source>
</evidence>
<comment type="function">
    <text evidence="12">Mediates responses to nitric oxide (NO) by catalyzing the biosynthesis of the signaling molecule cGMP.</text>
</comment>
<comment type="caution">
    <text evidence="20">The sequence shown here is derived from an EMBL/GenBank/DDBJ whole genome shotgun (WGS) entry which is preliminary data.</text>
</comment>
<dbReference type="GO" id="GO:0070482">
    <property type="term" value="P:response to oxygen levels"/>
    <property type="evidence" value="ECO:0007669"/>
    <property type="project" value="TreeGrafter"/>
</dbReference>
<keyword evidence="10 16" id="KW-0456">Lyase</keyword>
<dbReference type="GO" id="GO:0005525">
    <property type="term" value="F:GTP binding"/>
    <property type="evidence" value="ECO:0007669"/>
    <property type="project" value="UniProtKB-KW"/>
</dbReference>
<dbReference type="CDD" id="cd07302">
    <property type="entry name" value="CHD"/>
    <property type="match status" value="1"/>
</dbReference>
<dbReference type="Pfam" id="PF07700">
    <property type="entry name" value="HNOB"/>
    <property type="match status" value="1"/>
</dbReference>
<evidence type="ECO:0000256" key="5">
    <source>
        <dbReference type="ARBA" id="ARBA00022617"/>
    </source>
</evidence>
<comment type="subcellular location">
    <subcellularLocation>
        <location evidence="2">Cytoplasm</location>
    </subcellularLocation>
</comment>
<protein>
    <recommendedName>
        <fullName evidence="13">Guanylate cyclase soluble subunit beta-1</fullName>
        <ecNumber evidence="3">4.6.1.2</ecNumber>
    </recommendedName>
    <alternativeName>
        <fullName evidence="14">Guanylate cyclase soluble subunit beta-3</fullName>
    </alternativeName>
    <alternativeName>
        <fullName evidence="15">Soluble guanylate cyclase small subunit</fullName>
    </alternativeName>
</protein>
<keyword evidence="4" id="KW-0963">Cytoplasm</keyword>
<dbReference type="InterPro" id="IPR011645">
    <property type="entry name" value="HNOB_dom_associated"/>
</dbReference>